<dbReference type="InterPro" id="IPR029638">
    <property type="entry name" value="FAM78"/>
</dbReference>
<evidence type="ECO:0008006" key="4">
    <source>
        <dbReference type="Google" id="ProtNLM"/>
    </source>
</evidence>
<name>A0A7J5ZEG0_DISMA</name>
<accession>A0A7J5ZEG0</accession>
<evidence type="ECO:0000313" key="2">
    <source>
        <dbReference type="EMBL" id="KAF3858748.1"/>
    </source>
</evidence>
<comment type="caution">
    <text evidence="2">The sequence shown here is derived from an EMBL/GenBank/DDBJ whole genome shotgun (WGS) entry which is preliminary data.</text>
</comment>
<keyword evidence="3" id="KW-1185">Reference proteome</keyword>
<dbReference type="EMBL" id="JAAKFY010000004">
    <property type="protein sequence ID" value="KAF3858748.1"/>
    <property type="molecule type" value="Genomic_DNA"/>
</dbReference>
<proteinExistence type="predicted"/>
<evidence type="ECO:0000313" key="3">
    <source>
        <dbReference type="Proteomes" id="UP000518266"/>
    </source>
</evidence>
<dbReference type="OrthoDB" id="9971204at2759"/>
<protein>
    <recommendedName>
        <fullName evidence="4">Protein FAM78B</fullName>
    </recommendedName>
</protein>
<gene>
    <name evidence="2" type="ORF">F7725_011949</name>
</gene>
<dbReference type="PANTHER" id="PTHR31655">
    <property type="entry name" value="PROTEIN FAM78A"/>
    <property type="match status" value="1"/>
</dbReference>
<sequence length="350" mass="38916">MTAQSREQSSRIKGHRRAAGRVDSTRRGASGRTAETQQQPRGGRIAVPGDERQGQCGSQQADRGEAAEICDTSPPGPTALSPPYHPEHIMLDAFIMGCIQSIACKPRIRRENIVVYEVSASIDQCPTIIEENSPIVLRYKTPYFRASAGVVMPPVPRNETWVVGWIQACTQMEFYNTYGDIGMSSWELPELREGRVKAISDSDGVSYPWYGNTTETVTLTGPTSKPSRLTVSMNDNFYPSVTWAVPISNSNTPMLTHITRDQSFITWLVAMNSVTKTVRWRMRVDIAVEPDMPLGSRASLVGRPYQEQPHILNYQEPIPPNALGRPNANDAQVLMWRPRRGAPLVVIPPK</sequence>
<reference evidence="2 3" key="1">
    <citation type="submission" date="2020-03" db="EMBL/GenBank/DDBJ databases">
        <title>Dissostichus mawsoni Genome sequencing and assembly.</title>
        <authorList>
            <person name="Park H."/>
        </authorList>
    </citation>
    <scope>NUCLEOTIDE SEQUENCE [LARGE SCALE GENOMIC DNA]</scope>
    <source>
        <strain evidence="2">DM0001</strain>
        <tissue evidence="2">Muscle</tissue>
    </source>
</reference>
<dbReference type="PANTHER" id="PTHR31655:SF4">
    <property type="entry name" value="FAMILY WITH SEQUENCE SIMILARITY 78 MEMBER BA"/>
    <property type="match status" value="1"/>
</dbReference>
<feature type="region of interest" description="Disordered" evidence="1">
    <location>
        <begin position="1"/>
        <end position="84"/>
    </location>
</feature>
<organism evidence="2 3">
    <name type="scientific">Dissostichus mawsoni</name>
    <name type="common">Antarctic cod</name>
    <dbReference type="NCBI Taxonomy" id="36200"/>
    <lineage>
        <taxon>Eukaryota</taxon>
        <taxon>Metazoa</taxon>
        <taxon>Chordata</taxon>
        <taxon>Craniata</taxon>
        <taxon>Vertebrata</taxon>
        <taxon>Euteleostomi</taxon>
        <taxon>Actinopterygii</taxon>
        <taxon>Neopterygii</taxon>
        <taxon>Teleostei</taxon>
        <taxon>Neoteleostei</taxon>
        <taxon>Acanthomorphata</taxon>
        <taxon>Eupercaria</taxon>
        <taxon>Perciformes</taxon>
        <taxon>Notothenioidei</taxon>
        <taxon>Nototheniidae</taxon>
        <taxon>Dissostichus</taxon>
    </lineage>
</organism>
<evidence type="ECO:0000256" key="1">
    <source>
        <dbReference type="SAM" id="MobiDB-lite"/>
    </source>
</evidence>
<dbReference type="AlphaFoldDB" id="A0A7J5ZEG0"/>
<dbReference type="Proteomes" id="UP000518266">
    <property type="component" value="Unassembled WGS sequence"/>
</dbReference>